<sequence>MLEELSEYEFLNLFEKKNFRLLIQNKTTIHYGLIPKYLAYKNRDGEYSIRFFLYIDGNSIVHPNIYHYSFIWIKDNLNTKNSREDLNNAIELLIKQYKKIEFRLIDIKDLRTFSRYNFFIQLRYTYVKRTEDINYSYNVVKHYKRATSIYNLKFREEFDFKQIFQEQYDFLSKKEIRMKSKTFLFNYLKTLYDEKLISCFSVNNLEGKRLASGIVLINRDVDCGYFLFCSSLKTENKSAVNAFMYIESQKWLFENQISYFDYLGANYSNIAEFKQNFLPELKPYYILKYNRANAKLNKFKLTLKNIIKSCLNS</sequence>
<dbReference type="Gene3D" id="3.40.630.30">
    <property type="match status" value="1"/>
</dbReference>
<keyword evidence="2" id="KW-1185">Reference proteome</keyword>
<evidence type="ECO:0000313" key="1">
    <source>
        <dbReference type="EMBL" id="QEK51645.1"/>
    </source>
</evidence>
<proteinExistence type="predicted"/>
<evidence type="ECO:0008006" key="3">
    <source>
        <dbReference type="Google" id="ProtNLM"/>
    </source>
</evidence>
<accession>A0A5C0VG54</accession>
<protein>
    <recommendedName>
        <fullName evidence="3">Acetyltransferase (GNAT) family protein</fullName>
    </recommendedName>
</protein>
<dbReference type="Proteomes" id="UP000323653">
    <property type="component" value="Chromosome"/>
</dbReference>
<dbReference type="AlphaFoldDB" id="A0A5C0VG54"/>
<organism evidence="1 2">
    <name type="scientific">Pedobacter aquae</name>
    <dbReference type="NCBI Taxonomy" id="2605747"/>
    <lineage>
        <taxon>Bacteria</taxon>
        <taxon>Pseudomonadati</taxon>
        <taxon>Bacteroidota</taxon>
        <taxon>Sphingobacteriia</taxon>
        <taxon>Sphingobacteriales</taxon>
        <taxon>Sphingobacteriaceae</taxon>
        <taxon>Pedobacter</taxon>
    </lineage>
</organism>
<dbReference type="KEGG" id="pej:FYC62_08215"/>
<dbReference type="RefSeq" id="WP_149074602.1">
    <property type="nucleotide sequence ID" value="NZ_CP043329.1"/>
</dbReference>
<name>A0A5C0VG54_9SPHI</name>
<dbReference type="SUPFAM" id="SSF55729">
    <property type="entry name" value="Acyl-CoA N-acyltransferases (Nat)"/>
    <property type="match status" value="1"/>
</dbReference>
<evidence type="ECO:0000313" key="2">
    <source>
        <dbReference type="Proteomes" id="UP000323653"/>
    </source>
</evidence>
<reference evidence="1 2" key="1">
    <citation type="submission" date="2019-08" db="EMBL/GenBank/DDBJ databases">
        <title>Pedobacter sp. nov., isolated from Han river, South Korea.</title>
        <authorList>
            <person name="Lee D.-H."/>
            <person name="Kim Y.-S."/>
            <person name="Hwang E.-M."/>
            <person name="Le Tran T.C."/>
            <person name="Cha C.-J."/>
        </authorList>
    </citation>
    <scope>NUCLEOTIDE SEQUENCE [LARGE SCALE GENOMIC DNA]</scope>
    <source>
        <strain evidence="1 2">CJ43</strain>
    </source>
</reference>
<gene>
    <name evidence="1" type="ORF">FYC62_08215</name>
</gene>
<dbReference type="InterPro" id="IPR016181">
    <property type="entry name" value="Acyl_CoA_acyltransferase"/>
</dbReference>
<dbReference type="EMBL" id="CP043329">
    <property type="protein sequence ID" value="QEK51645.1"/>
    <property type="molecule type" value="Genomic_DNA"/>
</dbReference>